<keyword evidence="1" id="KW-0472">Membrane</keyword>
<gene>
    <name evidence="2" type="ORF">CTI12_AA424460</name>
</gene>
<sequence>MEVRKLLGFLEILSKSIKILSKNGRLMVVVTTVYLIIYSLFFVLNLSSIKPIITDLFTKGVLLPSLDPQGLLFAQSLVTILKDVKTLVGVEIAFLLTLFVISLFAQNAIILVTGASYNDKKISNKDFISKVPRALTRLFITSFHVTLLRVGFLYFGLITLMVPTIMVSEYKIVYKMILWVLVILVVTLYLYFSVVWVLSLVVSVLEECSGIEALGKAGRLVKGKKLEGLFLNILTNLLAYPFLHVLSKFTLVSQSELTQALFQFFVISCICLLITFEFQAYTVLYFECKKNNGEEIELQGNVEYSKIPSTAIVPDHIP</sequence>
<feature type="transmembrane region" description="Helical" evidence="1">
    <location>
        <begin position="26"/>
        <end position="46"/>
    </location>
</feature>
<dbReference type="AlphaFoldDB" id="A0A2U1M3K2"/>
<protein>
    <submittedName>
        <fullName evidence="2">Uncharacterized protein</fullName>
    </submittedName>
</protein>
<reference evidence="2 3" key="1">
    <citation type="journal article" date="2018" name="Mol. Plant">
        <title>The genome of Artemisia annua provides insight into the evolution of Asteraceae family and artemisinin biosynthesis.</title>
        <authorList>
            <person name="Shen Q."/>
            <person name="Zhang L."/>
            <person name="Liao Z."/>
            <person name="Wang S."/>
            <person name="Yan T."/>
            <person name="Shi P."/>
            <person name="Liu M."/>
            <person name="Fu X."/>
            <person name="Pan Q."/>
            <person name="Wang Y."/>
            <person name="Lv Z."/>
            <person name="Lu X."/>
            <person name="Zhang F."/>
            <person name="Jiang W."/>
            <person name="Ma Y."/>
            <person name="Chen M."/>
            <person name="Hao X."/>
            <person name="Li L."/>
            <person name="Tang Y."/>
            <person name="Lv G."/>
            <person name="Zhou Y."/>
            <person name="Sun X."/>
            <person name="Brodelius P.E."/>
            <person name="Rose J.K.C."/>
            <person name="Tang K."/>
        </authorList>
    </citation>
    <scope>NUCLEOTIDE SEQUENCE [LARGE SCALE GENOMIC DNA]</scope>
    <source>
        <strain evidence="3">cv. Huhao1</strain>
        <tissue evidence="2">Leaf</tissue>
    </source>
</reference>
<dbReference type="EMBL" id="PKPP01006649">
    <property type="protein sequence ID" value="PWA55823.1"/>
    <property type="molecule type" value="Genomic_DNA"/>
</dbReference>
<dbReference type="Proteomes" id="UP000245207">
    <property type="component" value="Unassembled WGS sequence"/>
</dbReference>
<evidence type="ECO:0000313" key="3">
    <source>
        <dbReference type="Proteomes" id="UP000245207"/>
    </source>
</evidence>
<dbReference type="OrthoDB" id="777403at2759"/>
<evidence type="ECO:0000256" key="1">
    <source>
        <dbReference type="SAM" id="Phobius"/>
    </source>
</evidence>
<evidence type="ECO:0000313" key="2">
    <source>
        <dbReference type="EMBL" id="PWA55823.1"/>
    </source>
</evidence>
<dbReference type="PANTHER" id="PTHR33133">
    <property type="entry name" value="OS08G0107100 PROTEIN-RELATED"/>
    <property type="match status" value="1"/>
</dbReference>
<dbReference type="PANTHER" id="PTHR33133:SF1">
    <property type="entry name" value="EXPRESSED PROTEIN-RELATED"/>
    <property type="match status" value="1"/>
</dbReference>
<keyword evidence="1" id="KW-0812">Transmembrane</keyword>
<feature type="transmembrane region" description="Helical" evidence="1">
    <location>
        <begin position="226"/>
        <end position="243"/>
    </location>
</feature>
<name>A0A2U1M3K2_ARTAN</name>
<comment type="caution">
    <text evidence="2">The sequence shown here is derived from an EMBL/GenBank/DDBJ whole genome shotgun (WGS) entry which is preliminary data.</text>
</comment>
<dbReference type="STRING" id="35608.A0A2U1M3K2"/>
<feature type="transmembrane region" description="Helical" evidence="1">
    <location>
        <begin position="92"/>
        <end position="117"/>
    </location>
</feature>
<feature type="transmembrane region" description="Helical" evidence="1">
    <location>
        <begin position="177"/>
        <end position="205"/>
    </location>
</feature>
<proteinExistence type="predicted"/>
<organism evidence="2 3">
    <name type="scientific">Artemisia annua</name>
    <name type="common">Sweet wormwood</name>
    <dbReference type="NCBI Taxonomy" id="35608"/>
    <lineage>
        <taxon>Eukaryota</taxon>
        <taxon>Viridiplantae</taxon>
        <taxon>Streptophyta</taxon>
        <taxon>Embryophyta</taxon>
        <taxon>Tracheophyta</taxon>
        <taxon>Spermatophyta</taxon>
        <taxon>Magnoliopsida</taxon>
        <taxon>eudicotyledons</taxon>
        <taxon>Gunneridae</taxon>
        <taxon>Pentapetalae</taxon>
        <taxon>asterids</taxon>
        <taxon>campanulids</taxon>
        <taxon>Asterales</taxon>
        <taxon>Asteraceae</taxon>
        <taxon>Asteroideae</taxon>
        <taxon>Anthemideae</taxon>
        <taxon>Artemisiinae</taxon>
        <taxon>Artemisia</taxon>
    </lineage>
</organism>
<keyword evidence="1" id="KW-1133">Transmembrane helix</keyword>
<accession>A0A2U1M3K2</accession>
<keyword evidence="3" id="KW-1185">Reference proteome</keyword>
<feature type="transmembrane region" description="Helical" evidence="1">
    <location>
        <begin position="263"/>
        <end position="286"/>
    </location>
</feature>
<feature type="transmembrane region" description="Helical" evidence="1">
    <location>
        <begin position="138"/>
        <end position="165"/>
    </location>
</feature>